<name>A0A834UF45_VESPE</name>
<gene>
    <name evidence="1" type="ORF">H0235_003317</name>
</gene>
<dbReference type="AlphaFoldDB" id="A0A834UF45"/>
<dbReference type="EMBL" id="JACSDY010000002">
    <property type="protein sequence ID" value="KAF7435126.1"/>
    <property type="molecule type" value="Genomic_DNA"/>
</dbReference>
<comment type="caution">
    <text evidence="1">The sequence shown here is derived from an EMBL/GenBank/DDBJ whole genome shotgun (WGS) entry which is preliminary data.</text>
</comment>
<dbReference type="Proteomes" id="UP000600918">
    <property type="component" value="Unassembled WGS sequence"/>
</dbReference>
<reference evidence="1" key="1">
    <citation type="journal article" date="2020" name="G3 (Bethesda)">
        <title>High-Quality Assemblies for Three Invasive Social Wasps from the &lt;i&gt;Vespula&lt;/i&gt; Genus.</title>
        <authorList>
            <person name="Harrop T.W.R."/>
            <person name="Guhlin J."/>
            <person name="McLaughlin G.M."/>
            <person name="Permina E."/>
            <person name="Stockwell P."/>
            <person name="Gilligan J."/>
            <person name="Le Lec M.F."/>
            <person name="Gruber M.A.M."/>
            <person name="Quinn O."/>
            <person name="Lovegrove M."/>
            <person name="Duncan E.J."/>
            <person name="Remnant E.J."/>
            <person name="Van Eeckhoven J."/>
            <person name="Graham B."/>
            <person name="Knapp R.A."/>
            <person name="Langford K.W."/>
            <person name="Kronenberg Z."/>
            <person name="Press M.O."/>
            <person name="Eacker S.M."/>
            <person name="Wilson-Rankin E.E."/>
            <person name="Purcell J."/>
            <person name="Lester P.J."/>
            <person name="Dearden P.K."/>
        </authorList>
    </citation>
    <scope>NUCLEOTIDE SEQUENCE</scope>
    <source>
        <strain evidence="1">Volc-1</strain>
    </source>
</reference>
<accession>A0A834UF45</accession>
<keyword evidence="2" id="KW-1185">Reference proteome</keyword>
<protein>
    <submittedName>
        <fullName evidence="1">Uncharacterized protein</fullName>
    </submittedName>
</protein>
<evidence type="ECO:0000313" key="1">
    <source>
        <dbReference type="EMBL" id="KAF7435126.1"/>
    </source>
</evidence>
<proteinExistence type="predicted"/>
<organism evidence="1 2">
    <name type="scientific">Vespula pensylvanica</name>
    <name type="common">Western yellow jacket</name>
    <name type="synonym">Wasp</name>
    <dbReference type="NCBI Taxonomy" id="30213"/>
    <lineage>
        <taxon>Eukaryota</taxon>
        <taxon>Metazoa</taxon>
        <taxon>Ecdysozoa</taxon>
        <taxon>Arthropoda</taxon>
        <taxon>Hexapoda</taxon>
        <taxon>Insecta</taxon>
        <taxon>Pterygota</taxon>
        <taxon>Neoptera</taxon>
        <taxon>Endopterygota</taxon>
        <taxon>Hymenoptera</taxon>
        <taxon>Apocrita</taxon>
        <taxon>Aculeata</taxon>
        <taxon>Vespoidea</taxon>
        <taxon>Vespidae</taxon>
        <taxon>Vespinae</taxon>
        <taxon>Vespula</taxon>
    </lineage>
</organism>
<evidence type="ECO:0000313" key="2">
    <source>
        <dbReference type="Proteomes" id="UP000600918"/>
    </source>
</evidence>
<sequence>MQKPLKIKVLVYFEAGYPIRKIPCPTSLVAINDTAGVFKRSSTWPARSISDRDRHPGLAYRISNVGGPRCPFRKDESKELHKRLPPRRGVSFCIMKSLNYTKEKGFCDGALDKDYSIA</sequence>